<evidence type="ECO:0000313" key="2">
    <source>
        <dbReference type="Proteomes" id="UP000032304"/>
    </source>
</evidence>
<dbReference type="EMBL" id="CM001747">
    <property type="protein sequence ID" value="KJB51192.1"/>
    <property type="molecule type" value="Genomic_DNA"/>
</dbReference>
<protein>
    <submittedName>
        <fullName evidence="1">Uncharacterized protein</fullName>
    </submittedName>
</protein>
<dbReference type="Proteomes" id="UP000032304">
    <property type="component" value="Chromosome 8"/>
</dbReference>
<sequence length="83" mass="9646">MDDGTLIPIIEYTLDPDRNTIGRISSELKLPEKAGVTNYSTRFVWLEFLWLPMPCSLVHSKWVVIFRIYGLTKVILIFLKAFD</sequence>
<keyword evidence="2" id="KW-1185">Reference proteome</keyword>
<dbReference type="AlphaFoldDB" id="A0A0D2PYL4"/>
<organism evidence="1 2">
    <name type="scientific">Gossypium raimondii</name>
    <name type="common">Peruvian cotton</name>
    <name type="synonym">Gossypium klotzschianum subsp. raimondii</name>
    <dbReference type="NCBI Taxonomy" id="29730"/>
    <lineage>
        <taxon>Eukaryota</taxon>
        <taxon>Viridiplantae</taxon>
        <taxon>Streptophyta</taxon>
        <taxon>Embryophyta</taxon>
        <taxon>Tracheophyta</taxon>
        <taxon>Spermatophyta</taxon>
        <taxon>Magnoliopsida</taxon>
        <taxon>eudicotyledons</taxon>
        <taxon>Gunneridae</taxon>
        <taxon>Pentapetalae</taxon>
        <taxon>rosids</taxon>
        <taxon>malvids</taxon>
        <taxon>Malvales</taxon>
        <taxon>Malvaceae</taxon>
        <taxon>Malvoideae</taxon>
        <taxon>Gossypium</taxon>
    </lineage>
</organism>
<gene>
    <name evidence="1" type="ORF">B456_008G207400</name>
</gene>
<proteinExistence type="predicted"/>
<evidence type="ECO:0000313" key="1">
    <source>
        <dbReference type="EMBL" id="KJB51192.1"/>
    </source>
</evidence>
<reference evidence="1 2" key="1">
    <citation type="journal article" date="2012" name="Nature">
        <title>Repeated polyploidization of Gossypium genomes and the evolution of spinnable cotton fibres.</title>
        <authorList>
            <person name="Paterson A.H."/>
            <person name="Wendel J.F."/>
            <person name="Gundlach H."/>
            <person name="Guo H."/>
            <person name="Jenkins J."/>
            <person name="Jin D."/>
            <person name="Llewellyn D."/>
            <person name="Showmaker K.C."/>
            <person name="Shu S."/>
            <person name="Udall J."/>
            <person name="Yoo M.J."/>
            <person name="Byers R."/>
            <person name="Chen W."/>
            <person name="Doron-Faigenboim A."/>
            <person name="Duke M.V."/>
            <person name="Gong L."/>
            <person name="Grimwood J."/>
            <person name="Grover C."/>
            <person name="Grupp K."/>
            <person name="Hu G."/>
            <person name="Lee T.H."/>
            <person name="Li J."/>
            <person name="Lin L."/>
            <person name="Liu T."/>
            <person name="Marler B.S."/>
            <person name="Page J.T."/>
            <person name="Roberts A.W."/>
            <person name="Romanel E."/>
            <person name="Sanders W.S."/>
            <person name="Szadkowski E."/>
            <person name="Tan X."/>
            <person name="Tang H."/>
            <person name="Xu C."/>
            <person name="Wang J."/>
            <person name="Wang Z."/>
            <person name="Zhang D."/>
            <person name="Zhang L."/>
            <person name="Ashrafi H."/>
            <person name="Bedon F."/>
            <person name="Bowers J.E."/>
            <person name="Brubaker C.L."/>
            <person name="Chee P.W."/>
            <person name="Das S."/>
            <person name="Gingle A.R."/>
            <person name="Haigler C.H."/>
            <person name="Harker D."/>
            <person name="Hoffmann L.V."/>
            <person name="Hovav R."/>
            <person name="Jones D.C."/>
            <person name="Lemke C."/>
            <person name="Mansoor S."/>
            <person name="ur Rahman M."/>
            <person name="Rainville L.N."/>
            <person name="Rambani A."/>
            <person name="Reddy U.K."/>
            <person name="Rong J.K."/>
            <person name="Saranga Y."/>
            <person name="Scheffler B.E."/>
            <person name="Scheffler J.A."/>
            <person name="Stelly D.M."/>
            <person name="Triplett B.A."/>
            <person name="Van Deynze A."/>
            <person name="Vaslin M.F."/>
            <person name="Waghmare V.N."/>
            <person name="Walford S.A."/>
            <person name="Wright R.J."/>
            <person name="Zaki E.A."/>
            <person name="Zhang T."/>
            <person name="Dennis E.S."/>
            <person name="Mayer K.F."/>
            <person name="Peterson D.G."/>
            <person name="Rokhsar D.S."/>
            <person name="Wang X."/>
            <person name="Schmutz J."/>
        </authorList>
    </citation>
    <scope>NUCLEOTIDE SEQUENCE [LARGE SCALE GENOMIC DNA]</scope>
</reference>
<dbReference type="Gramene" id="KJB51192">
    <property type="protein sequence ID" value="KJB51192"/>
    <property type="gene ID" value="B456_008G207400"/>
</dbReference>
<name>A0A0D2PYL4_GOSRA</name>
<accession>A0A0D2PYL4</accession>